<dbReference type="EMBL" id="JADWYK010000003">
    <property type="protein sequence ID" value="MBG8553337.1"/>
    <property type="molecule type" value="Genomic_DNA"/>
</dbReference>
<reference evidence="1 2" key="1">
    <citation type="submission" date="2020-11" db="EMBL/GenBank/DDBJ databases">
        <title>Hymenobacter sp.</title>
        <authorList>
            <person name="Kim M.K."/>
        </authorList>
    </citation>
    <scope>NUCLEOTIDE SEQUENCE [LARGE SCALE GENOMIC DNA]</scope>
    <source>
        <strain evidence="1 2">BT594</strain>
    </source>
</reference>
<name>A0ABS0L1S9_9BACT</name>
<organism evidence="1 2">
    <name type="scientific">Hymenobacter guriensis</name>
    <dbReference type="NCBI Taxonomy" id="2793065"/>
    <lineage>
        <taxon>Bacteria</taxon>
        <taxon>Pseudomonadati</taxon>
        <taxon>Bacteroidota</taxon>
        <taxon>Cytophagia</taxon>
        <taxon>Cytophagales</taxon>
        <taxon>Hymenobacteraceae</taxon>
        <taxon>Hymenobacter</taxon>
    </lineage>
</organism>
<gene>
    <name evidence="1" type="ORF">I5L79_07255</name>
</gene>
<accession>A0ABS0L1S9</accession>
<proteinExistence type="predicted"/>
<comment type="caution">
    <text evidence="1">The sequence shown here is derived from an EMBL/GenBank/DDBJ whole genome shotgun (WGS) entry which is preliminary data.</text>
</comment>
<keyword evidence="2" id="KW-1185">Reference proteome</keyword>
<dbReference type="RefSeq" id="WP_196954354.1">
    <property type="nucleotide sequence ID" value="NZ_JADWYK010000003.1"/>
</dbReference>
<evidence type="ECO:0000313" key="2">
    <source>
        <dbReference type="Proteomes" id="UP000601099"/>
    </source>
</evidence>
<dbReference type="Proteomes" id="UP000601099">
    <property type="component" value="Unassembled WGS sequence"/>
</dbReference>
<protein>
    <submittedName>
        <fullName evidence="1">Uncharacterized protein</fullName>
    </submittedName>
</protein>
<sequence>MFTFRAECFSSFIERINEQKSRKVAKAGFHTVLNAAGVYKLDNAKSKAGQNIYRAVREANFTIGFLLSK</sequence>
<evidence type="ECO:0000313" key="1">
    <source>
        <dbReference type="EMBL" id="MBG8553337.1"/>
    </source>
</evidence>